<sequence>MVQYWHMADEIDNEYDQYQSKLRNKNENKNDVLCALHQARILRERWRYWNGKVPSNVSVRLHRLESLLITSTEAKKNVNLQRSQTFIVPLSNAPDPNSNEIRKITRNSEPPSKRHFLETASSQTMPLTTENDCHEQIVGETNHNYVSTSVFDALKSRNKQQYQPCEEKQLNITSLLDSSEPFLSDSTSTHDITLLSGKSDQQHYQQQQQYQSLPQSQTSLDKYFLSKIKPTQNIVLQGPQLDIHSSNYKRSPNKSKHVWSWCNCCTAKMS</sequence>
<dbReference type="Proteomes" id="UP000681722">
    <property type="component" value="Unassembled WGS sequence"/>
</dbReference>
<protein>
    <submittedName>
        <fullName evidence="2">Uncharacterized protein</fullName>
    </submittedName>
</protein>
<organism evidence="2 6">
    <name type="scientific">Didymodactylos carnosus</name>
    <dbReference type="NCBI Taxonomy" id="1234261"/>
    <lineage>
        <taxon>Eukaryota</taxon>
        <taxon>Metazoa</taxon>
        <taxon>Spiralia</taxon>
        <taxon>Gnathifera</taxon>
        <taxon>Rotifera</taxon>
        <taxon>Eurotatoria</taxon>
        <taxon>Bdelloidea</taxon>
        <taxon>Philodinida</taxon>
        <taxon>Philodinidae</taxon>
        <taxon>Didymodactylos</taxon>
    </lineage>
</organism>
<gene>
    <name evidence="2" type="ORF">GPM918_LOCUS549</name>
    <name evidence="3" type="ORF">OVA965_LOCUS9053</name>
    <name evidence="4" type="ORF">SRO942_LOCUS550</name>
    <name evidence="5" type="ORF">TMI583_LOCUS9049</name>
</gene>
<accession>A0A813P181</accession>
<dbReference type="EMBL" id="CAJOBC010000043">
    <property type="protein sequence ID" value="CAF3524898.1"/>
    <property type="molecule type" value="Genomic_DNA"/>
</dbReference>
<dbReference type="Proteomes" id="UP000677228">
    <property type="component" value="Unassembled WGS sequence"/>
</dbReference>
<dbReference type="Proteomes" id="UP000682733">
    <property type="component" value="Unassembled WGS sequence"/>
</dbReference>
<evidence type="ECO:0000313" key="4">
    <source>
        <dbReference type="EMBL" id="CAF3524898.1"/>
    </source>
</evidence>
<comment type="caution">
    <text evidence="2">The sequence shown here is derived from an EMBL/GenBank/DDBJ whole genome shotgun (WGS) entry which is preliminary data.</text>
</comment>
<proteinExistence type="predicted"/>
<evidence type="ECO:0000313" key="2">
    <source>
        <dbReference type="EMBL" id="CAF0746138.1"/>
    </source>
</evidence>
<feature type="region of interest" description="Disordered" evidence="1">
    <location>
        <begin position="90"/>
        <end position="113"/>
    </location>
</feature>
<dbReference type="EMBL" id="CAJNOK010003146">
    <property type="protein sequence ID" value="CAF0889573.1"/>
    <property type="molecule type" value="Genomic_DNA"/>
</dbReference>
<evidence type="ECO:0000313" key="5">
    <source>
        <dbReference type="EMBL" id="CAF3672030.1"/>
    </source>
</evidence>
<evidence type="ECO:0000256" key="1">
    <source>
        <dbReference type="SAM" id="MobiDB-lite"/>
    </source>
</evidence>
<evidence type="ECO:0000313" key="6">
    <source>
        <dbReference type="Proteomes" id="UP000663829"/>
    </source>
</evidence>
<dbReference type="Proteomes" id="UP000663829">
    <property type="component" value="Unassembled WGS sequence"/>
</dbReference>
<dbReference type="OrthoDB" id="9971819at2759"/>
<dbReference type="AlphaFoldDB" id="A0A813P181"/>
<dbReference type="EMBL" id="CAJOBA010003147">
    <property type="protein sequence ID" value="CAF3672030.1"/>
    <property type="molecule type" value="Genomic_DNA"/>
</dbReference>
<dbReference type="EMBL" id="CAJNOQ010000043">
    <property type="protein sequence ID" value="CAF0746138.1"/>
    <property type="molecule type" value="Genomic_DNA"/>
</dbReference>
<reference evidence="2" key="1">
    <citation type="submission" date="2021-02" db="EMBL/GenBank/DDBJ databases">
        <authorList>
            <person name="Nowell W R."/>
        </authorList>
    </citation>
    <scope>NUCLEOTIDE SEQUENCE</scope>
</reference>
<keyword evidence="6" id="KW-1185">Reference proteome</keyword>
<name>A0A813P181_9BILA</name>
<evidence type="ECO:0000313" key="3">
    <source>
        <dbReference type="EMBL" id="CAF0889573.1"/>
    </source>
</evidence>